<proteinExistence type="predicted"/>
<feature type="compositionally biased region" description="Basic and acidic residues" evidence="1">
    <location>
        <begin position="53"/>
        <end position="62"/>
    </location>
</feature>
<reference evidence="2 3" key="1">
    <citation type="journal article" date="2023" name="Plants (Basel)">
        <title>Bridging the Gap: Combining Genomics and Transcriptomics Approaches to Understand Stylosanthes scabra, an Orphan Legume from the Brazilian Caatinga.</title>
        <authorList>
            <person name="Ferreira-Neto J.R.C."/>
            <person name="da Silva M.D."/>
            <person name="Binneck E."/>
            <person name="de Melo N.F."/>
            <person name="da Silva R.H."/>
            <person name="de Melo A.L.T.M."/>
            <person name="Pandolfi V."/>
            <person name="Bustamante F.O."/>
            <person name="Brasileiro-Vidal A.C."/>
            <person name="Benko-Iseppon A.M."/>
        </authorList>
    </citation>
    <scope>NUCLEOTIDE SEQUENCE [LARGE SCALE GENOMIC DNA]</scope>
    <source>
        <tissue evidence="2">Leaves</tissue>
    </source>
</reference>
<organism evidence="2 3">
    <name type="scientific">Stylosanthes scabra</name>
    <dbReference type="NCBI Taxonomy" id="79078"/>
    <lineage>
        <taxon>Eukaryota</taxon>
        <taxon>Viridiplantae</taxon>
        <taxon>Streptophyta</taxon>
        <taxon>Embryophyta</taxon>
        <taxon>Tracheophyta</taxon>
        <taxon>Spermatophyta</taxon>
        <taxon>Magnoliopsida</taxon>
        <taxon>eudicotyledons</taxon>
        <taxon>Gunneridae</taxon>
        <taxon>Pentapetalae</taxon>
        <taxon>rosids</taxon>
        <taxon>fabids</taxon>
        <taxon>Fabales</taxon>
        <taxon>Fabaceae</taxon>
        <taxon>Papilionoideae</taxon>
        <taxon>50 kb inversion clade</taxon>
        <taxon>dalbergioids sensu lato</taxon>
        <taxon>Dalbergieae</taxon>
        <taxon>Pterocarpus clade</taxon>
        <taxon>Stylosanthes</taxon>
    </lineage>
</organism>
<dbReference type="EMBL" id="JASCZI010182337">
    <property type="protein sequence ID" value="MED6187681.1"/>
    <property type="molecule type" value="Genomic_DNA"/>
</dbReference>
<feature type="non-terminal residue" evidence="2">
    <location>
        <position position="138"/>
    </location>
</feature>
<evidence type="ECO:0000256" key="1">
    <source>
        <dbReference type="SAM" id="MobiDB-lite"/>
    </source>
</evidence>
<feature type="compositionally biased region" description="Low complexity" evidence="1">
    <location>
        <begin position="35"/>
        <end position="45"/>
    </location>
</feature>
<comment type="caution">
    <text evidence="2">The sequence shown here is derived from an EMBL/GenBank/DDBJ whole genome shotgun (WGS) entry which is preliminary data.</text>
</comment>
<dbReference type="Proteomes" id="UP001341840">
    <property type="component" value="Unassembled WGS sequence"/>
</dbReference>
<evidence type="ECO:0000313" key="2">
    <source>
        <dbReference type="EMBL" id="MED6187681.1"/>
    </source>
</evidence>
<gene>
    <name evidence="2" type="ORF">PIB30_078704</name>
</gene>
<evidence type="ECO:0000313" key="3">
    <source>
        <dbReference type="Proteomes" id="UP001341840"/>
    </source>
</evidence>
<accession>A0ABU6WP85</accession>
<name>A0ABU6WP85_9FABA</name>
<protein>
    <submittedName>
        <fullName evidence="2">Uncharacterized protein</fullName>
    </submittedName>
</protein>
<sequence>MQFSITATRRKINIQFSIAATRKITANPQLTTPFKQQQSQQQQQNSKEEEQDEVTKLIDGGERVQSGGDRSRSNDAEISVLEMRKESETMTDDSDWVHSSAKVVVSVEGRVEATGIALIDVKGPTRPPPKPPDLNLKT</sequence>
<keyword evidence="3" id="KW-1185">Reference proteome</keyword>
<feature type="region of interest" description="Disordered" evidence="1">
    <location>
        <begin position="27"/>
        <end position="93"/>
    </location>
</feature>